<evidence type="ECO:0000313" key="4">
    <source>
        <dbReference type="Proteomes" id="UP000823749"/>
    </source>
</evidence>
<keyword evidence="2" id="KW-1133">Transmembrane helix</keyword>
<dbReference type="EMBL" id="JACTNZ010000010">
    <property type="protein sequence ID" value="KAG5527278.1"/>
    <property type="molecule type" value="Genomic_DNA"/>
</dbReference>
<organism evidence="3 4">
    <name type="scientific">Rhododendron griersonianum</name>
    <dbReference type="NCBI Taxonomy" id="479676"/>
    <lineage>
        <taxon>Eukaryota</taxon>
        <taxon>Viridiplantae</taxon>
        <taxon>Streptophyta</taxon>
        <taxon>Embryophyta</taxon>
        <taxon>Tracheophyta</taxon>
        <taxon>Spermatophyta</taxon>
        <taxon>Magnoliopsida</taxon>
        <taxon>eudicotyledons</taxon>
        <taxon>Gunneridae</taxon>
        <taxon>Pentapetalae</taxon>
        <taxon>asterids</taxon>
        <taxon>Ericales</taxon>
        <taxon>Ericaceae</taxon>
        <taxon>Ericoideae</taxon>
        <taxon>Rhodoreae</taxon>
        <taxon>Rhododendron</taxon>
    </lineage>
</organism>
<keyword evidence="2" id="KW-0472">Membrane</keyword>
<accession>A0AAV6IIC2</accession>
<evidence type="ECO:0000256" key="2">
    <source>
        <dbReference type="SAM" id="Phobius"/>
    </source>
</evidence>
<gene>
    <name evidence="3" type="ORF">RHGRI_028242</name>
</gene>
<name>A0AAV6IIC2_9ERIC</name>
<dbReference type="Proteomes" id="UP000823749">
    <property type="component" value="Chromosome 10"/>
</dbReference>
<proteinExistence type="predicted"/>
<sequence>MRPGHTMKQHLRAMSSMIHELKVAGNNLSDEQQVQAVIRSLPSTTVWDNMSQNLTHNENLKTFDDVERHLVLEAERQEAAKPISSANMVESSSRQASRLKRNCHYMLNAILLTIPYMSILFRDTLFAEDPRLRFEWDPIPENLKQNRRKKSEEISGGKGMDTKH</sequence>
<evidence type="ECO:0000313" key="3">
    <source>
        <dbReference type="EMBL" id="KAG5527278.1"/>
    </source>
</evidence>
<reference evidence="3" key="1">
    <citation type="submission" date="2020-08" db="EMBL/GenBank/DDBJ databases">
        <title>Plant Genome Project.</title>
        <authorList>
            <person name="Zhang R.-G."/>
        </authorList>
    </citation>
    <scope>NUCLEOTIDE SEQUENCE</scope>
    <source>
        <strain evidence="3">WSP0</strain>
        <tissue evidence="3">Leaf</tissue>
    </source>
</reference>
<feature type="transmembrane region" description="Helical" evidence="2">
    <location>
        <begin position="103"/>
        <end position="121"/>
    </location>
</feature>
<feature type="region of interest" description="Disordered" evidence="1">
    <location>
        <begin position="145"/>
        <end position="164"/>
    </location>
</feature>
<keyword evidence="2" id="KW-0812">Transmembrane</keyword>
<dbReference type="Pfam" id="PF14223">
    <property type="entry name" value="Retrotran_gag_2"/>
    <property type="match status" value="1"/>
</dbReference>
<keyword evidence="4" id="KW-1185">Reference proteome</keyword>
<evidence type="ECO:0000256" key="1">
    <source>
        <dbReference type="SAM" id="MobiDB-lite"/>
    </source>
</evidence>
<protein>
    <submittedName>
        <fullName evidence="3">Uncharacterized protein</fullName>
    </submittedName>
</protein>
<feature type="compositionally biased region" description="Basic and acidic residues" evidence="1">
    <location>
        <begin position="150"/>
        <end position="164"/>
    </location>
</feature>
<comment type="caution">
    <text evidence="3">The sequence shown here is derived from an EMBL/GenBank/DDBJ whole genome shotgun (WGS) entry which is preliminary data.</text>
</comment>
<dbReference type="AlphaFoldDB" id="A0AAV6IIC2"/>